<evidence type="ECO:0000256" key="1">
    <source>
        <dbReference type="SAM" id="MobiDB-lite"/>
    </source>
</evidence>
<gene>
    <name evidence="2" type="ORF">B0T10DRAFT_464732</name>
</gene>
<feature type="region of interest" description="Disordered" evidence="1">
    <location>
        <begin position="60"/>
        <end position="105"/>
    </location>
</feature>
<dbReference type="EMBL" id="JAGPYM010000030">
    <property type="protein sequence ID" value="KAH6877337.1"/>
    <property type="molecule type" value="Genomic_DNA"/>
</dbReference>
<name>A0A9P8VXJ2_9HYPO</name>
<keyword evidence="3" id="KW-1185">Reference proteome</keyword>
<proteinExistence type="predicted"/>
<sequence>MAREVIDSPISEHSIQQGLGISPAKVCRKIPPFSLGPLAKAASTTGTTWPSWGWMGLIGSAANRKGPPTAPSPPSIRPSKNGETWLRTSGALTPADVSPRSSSLSLAKKTPIISRGQLTHREALDSTSLPTMEIYWRTMLPSPHPTLTPIKSPSNSISTCQGGPIVLVKSFAKATSALDTSLSDMTIMNPSSYSVKGVPRPAVRFPAIEARDKTQIRLETASSSDIEVTDTDFTLACPATR</sequence>
<comment type="caution">
    <text evidence="2">The sequence shown here is derived from an EMBL/GenBank/DDBJ whole genome shotgun (WGS) entry which is preliminary data.</text>
</comment>
<protein>
    <submittedName>
        <fullName evidence="2">Uncharacterized protein</fullName>
    </submittedName>
</protein>
<accession>A0A9P8VXJ2</accession>
<dbReference type="AlphaFoldDB" id="A0A9P8VXJ2"/>
<reference evidence="2 3" key="1">
    <citation type="journal article" date="2021" name="Nat. Commun.">
        <title>Genetic determinants of endophytism in the Arabidopsis root mycobiome.</title>
        <authorList>
            <person name="Mesny F."/>
            <person name="Miyauchi S."/>
            <person name="Thiergart T."/>
            <person name="Pickel B."/>
            <person name="Atanasova L."/>
            <person name="Karlsson M."/>
            <person name="Huettel B."/>
            <person name="Barry K.W."/>
            <person name="Haridas S."/>
            <person name="Chen C."/>
            <person name="Bauer D."/>
            <person name="Andreopoulos W."/>
            <person name="Pangilinan J."/>
            <person name="LaButti K."/>
            <person name="Riley R."/>
            <person name="Lipzen A."/>
            <person name="Clum A."/>
            <person name="Drula E."/>
            <person name="Henrissat B."/>
            <person name="Kohler A."/>
            <person name="Grigoriev I.V."/>
            <person name="Martin F.M."/>
            <person name="Hacquard S."/>
        </authorList>
    </citation>
    <scope>NUCLEOTIDE SEQUENCE [LARGE SCALE GENOMIC DNA]</scope>
    <source>
        <strain evidence="2 3">MPI-CAGE-CH-0241</strain>
    </source>
</reference>
<evidence type="ECO:0000313" key="2">
    <source>
        <dbReference type="EMBL" id="KAH6877337.1"/>
    </source>
</evidence>
<organism evidence="2 3">
    <name type="scientific">Thelonectria olida</name>
    <dbReference type="NCBI Taxonomy" id="1576542"/>
    <lineage>
        <taxon>Eukaryota</taxon>
        <taxon>Fungi</taxon>
        <taxon>Dikarya</taxon>
        <taxon>Ascomycota</taxon>
        <taxon>Pezizomycotina</taxon>
        <taxon>Sordariomycetes</taxon>
        <taxon>Hypocreomycetidae</taxon>
        <taxon>Hypocreales</taxon>
        <taxon>Nectriaceae</taxon>
        <taxon>Thelonectria</taxon>
    </lineage>
</organism>
<evidence type="ECO:0000313" key="3">
    <source>
        <dbReference type="Proteomes" id="UP000777438"/>
    </source>
</evidence>
<dbReference type="Proteomes" id="UP000777438">
    <property type="component" value="Unassembled WGS sequence"/>
</dbReference>